<reference evidence="4" key="1">
    <citation type="submission" date="2025-08" db="UniProtKB">
        <authorList>
            <consortium name="RefSeq"/>
        </authorList>
    </citation>
    <scope>IDENTIFICATION</scope>
    <source>
        <strain evidence="4">15112-1751.03</strain>
        <tissue evidence="4">Whole Adult</tissue>
    </source>
</reference>
<accession>A0A6P8WUW6</accession>
<dbReference type="AlphaFoldDB" id="A0A6P8WUW6"/>
<dbReference type="PANTHER" id="PTHR19143:SF327">
    <property type="entry name" value="FI21813P1-RELATED"/>
    <property type="match status" value="1"/>
</dbReference>
<dbReference type="Gene3D" id="4.10.530.10">
    <property type="entry name" value="Gamma-fibrinogen Carboxyl Terminal Fragment, domain 2"/>
    <property type="match status" value="1"/>
</dbReference>
<dbReference type="InterPro" id="IPR002181">
    <property type="entry name" value="Fibrinogen_a/b/g_C_dom"/>
</dbReference>
<dbReference type="Gene3D" id="3.90.215.10">
    <property type="entry name" value="Gamma Fibrinogen, chain A, domain 1"/>
    <property type="match status" value="1"/>
</dbReference>
<dbReference type="InterPro" id="IPR050373">
    <property type="entry name" value="Fibrinogen_C-term_domain"/>
</dbReference>
<dbReference type="Proteomes" id="UP000515160">
    <property type="component" value="Chromosome 3"/>
</dbReference>
<dbReference type="PANTHER" id="PTHR19143">
    <property type="entry name" value="FIBRINOGEN/TENASCIN/ANGIOPOEITIN"/>
    <property type="match status" value="1"/>
</dbReference>
<dbReference type="SUPFAM" id="SSF56496">
    <property type="entry name" value="Fibrinogen C-terminal domain-like"/>
    <property type="match status" value="1"/>
</dbReference>
<dbReference type="GeneID" id="117567362"/>
<dbReference type="GO" id="GO:0005615">
    <property type="term" value="C:extracellular space"/>
    <property type="evidence" value="ECO:0007669"/>
    <property type="project" value="TreeGrafter"/>
</dbReference>
<protein>
    <submittedName>
        <fullName evidence="4">Angiopoietin-2-like</fullName>
    </submittedName>
</protein>
<feature type="domain" description="Fibrinogen C-terminal" evidence="2">
    <location>
        <begin position="105"/>
        <end position="242"/>
    </location>
</feature>
<evidence type="ECO:0000259" key="2">
    <source>
        <dbReference type="PROSITE" id="PS51406"/>
    </source>
</evidence>
<dbReference type="RefSeq" id="XP_034103193.1">
    <property type="nucleotide sequence ID" value="XM_034247302.2"/>
</dbReference>
<dbReference type="SMART" id="SM00186">
    <property type="entry name" value="FBG"/>
    <property type="match status" value="1"/>
</dbReference>
<evidence type="ECO:0000313" key="3">
    <source>
        <dbReference type="Proteomes" id="UP000515160"/>
    </source>
</evidence>
<gene>
    <name evidence="4" type="primary">LOC117567362</name>
</gene>
<keyword evidence="3" id="KW-1185">Reference proteome</keyword>
<name>A0A6P8WUW6_DROAB</name>
<dbReference type="PROSITE" id="PS51406">
    <property type="entry name" value="FIBRINOGEN_C_2"/>
    <property type="match status" value="1"/>
</dbReference>
<evidence type="ECO:0000256" key="1">
    <source>
        <dbReference type="SAM" id="Coils"/>
    </source>
</evidence>
<keyword evidence="1" id="KW-0175">Coiled coil</keyword>
<evidence type="ECO:0000313" key="4">
    <source>
        <dbReference type="RefSeq" id="XP_034103193.1"/>
    </source>
</evidence>
<organism evidence="3 4">
    <name type="scientific">Drosophila albomicans</name>
    <name type="common">Fruit fly</name>
    <dbReference type="NCBI Taxonomy" id="7291"/>
    <lineage>
        <taxon>Eukaryota</taxon>
        <taxon>Metazoa</taxon>
        <taxon>Ecdysozoa</taxon>
        <taxon>Arthropoda</taxon>
        <taxon>Hexapoda</taxon>
        <taxon>Insecta</taxon>
        <taxon>Pterygota</taxon>
        <taxon>Neoptera</taxon>
        <taxon>Endopterygota</taxon>
        <taxon>Diptera</taxon>
        <taxon>Brachycera</taxon>
        <taxon>Muscomorpha</taxon>
        <taxon>Ephydroidea</taxon>
        <taxon>Drosophilidae</taxon>
        <taxon>Drosophila</taxon>
    </lineage>
</organism>
<dbReference type="OrthoDB" id="7972392at2759"/>
<sequence length="315" mass="36719">MTTIFNGNLKEGDDFETSSIKNKMDKLEEVISTCDDQISANEASIKEKDNQIAILESKIKSNDIQLKENVALIEESKSQIGSQESTIRRLEQTIADLNLKLKQREIKKQLTQSEKVIRIYIPYGTTARLMQVPGIEPFEPTLDDKIAGNGWIVIQRRFDGSVDFDRDLATYHKGFGDPHGEFWLGLERMHRITVHQRHELYIHIVDYENETHYARYDKFLIGSKDEEYQLKSLGIYFGDAGDMMRMSEKVNFWVCPKYKNGWWDLKKSNPNCNLNGKYSNTQVNDWHYLYWGLGKWGKGRNHIKSVQMLIRPKND</sequence>
<dbReference type="InterPro" id="IPR014716">
    <property type="entry name" value="Fibrinogen_a/b/g_C_1"/>
</dbReference>
<dbReference type="Gene3D" id="1.20.5.340">
    <property type="match status" value="1"/>
</dbReference>
<dbReference type="InterPro" id="IPR036056">
    <property type="entry name" value="Fibrinogen-like_C"/>
</dbReference>
<proteinExistence type="predicted"/>
<dbReference type="Pfam" id="PF00147">
    <property type="entry name" value="Fibrinogen_C"/>
    <property type="match status" value="1"/>
</dbReference>
<feature type="coiled-coil region" evidence="1">
    <location>
        <begin position="73"/>
        <end position="107"/>
    </location>
</feature>